<reference evidence="2 3" key="1">
    <citation type="submission" date="2016-05" db="EMBL/GenBank/DDBJ databases">
        <title>A degradative enzymes factory behind the ericoid mycorrhizal symbiosis.</title>
        <authorList>
            <consortium name="DOE Joint Genome Institute"/>
            <person name="Martino E."/>
            <person name="Morin E."/>
            <person name="Grelet G."/>
            <person name="Kuo A."/>
            <person name="Kohler A."/>
            <person name="Daghino S."/>
            <person name="Barry K."/>
            <person name="Choi C."/>
            <person name="Cichocki N."/>
            <person name="Clum A."/>
            <person name="Copeland A."/>
            <person name="Hainaut M."/>
            <person name="Haridas S."/>
            <person name="Labutti K."/>
            <person name="Lindquist E."/>
            <person name="Lipzen A."/>
            <person name="Khouja H.-R."/>
            <person name="Murat C."/>
            <person name="Ohm R."/>
            <person name="Olson A."/>
            <person name="Spatafora J."/>
            <person name="Veneault-Fourrey C."/>
            <person name="Henrissat B."/>
            <person name="Grigoriev I."/>
            <person name="Martin F."/>
            <person name="Perotto S."/>
        </authorList>
    </citation>
    <scope>NUCLEOTIDE SEQUENCE [LARGE SCALE GENOMIC DNA]</scope>
    <source>
        <strain evidence="2 3">UAMH 7357</strain>
    </source>
</reference>
<dbReference type="AlphaFoldDB" id="A0A2J6PEQ2"/>
<organism evidence="2 3">
    <name type="scientific">Hyaloscypha hepaticicola</name>
    <dbReference type="NCBI Taxonomy" id="2082293"/>
    <lineage>
        <taxon>Eukaryota</taxon>
        <taxon>Fungi</taxon>
        <taxon>Dikarya</taxon>
        <taxon>Ascomycota</taxon>
        <taxon>Pezizomycotina</taxon>
        <taxon>Leotiomycetes</taxon>
        <taxon>Helotiales</taxon>
        <taxon>Hyaloscyphaceae</taxon>
        <taxon>Hyaloscypha</taxon>
    </lineage>
</organism>
<evidence type="ECO:0000256" key="1">
    <source>
        <dbReference type="SAM" id="MobiDB-lite"/>
    </source>
</evidence>
<name>A0A2J6PEQ2_9HELO</name>
<dbReference type="Proteomes" id="UP000235672">
    <property type="component" value="Unassembled WGS sequence"/>
</dbReference>
<feature type="region of interest" description="Disordered" evidence="1">
    <location>
        <begin position="130"/>
        <end position="158"/>
    </location>
</feature>
<accession>A0A2J6PEQ2</accession>
<keyword evidence="3" id="KW-1185">Reference proteome</keyword>
<evidence type="ECO:0000313" key="3">
    <source>
        <dbReference type="Proteomes" id="UP000235672"/>
    </source>
</evidence>
<feature type="compositionally biased region" description="Low complexity" evidence="1">
    <location>
        <begin position="145"/>
        <end position="158"/>
    </location>
</feature>
<gene>
    <name evidence="2" type="ORF">NA56DRAFT_482050</name>
</gene>
<sequence>MRSALSLMAHPSSTPNLTSWSRALTLSWTQNSLTKPRDRCIILQGYYYNHSSLNKRSTYTITRGVATGELQATHYASNSQNQNQVDFCPFVLLEISVLRISLHCLHSTGGSLRVGFTDSTTVGSTELKIESDPRGIGRRLDRASTDSSRSSRPSTTPS</sequence>
<dbReference type="EMBL" id="KZ613548">
    <property type="protein sequence ID" value="PMD12508.1"/>
    <property type="molecule type" value="Genomic_DNA"/>
</dbReference>
<evidence type="ECO:0000313" key="2">
    <source>
        <dbReference type="EMBL" id="PMD12508.1"/>
    </source>
</evidence>
<protein>
    <submittedName>
        <fullName evidence="2">Uncharacterized protein</fullName>
    </submittedName>
</protein>
<feature type="compositionally biased region" description="Basic and acidic residues" evidence="1">
    <location>
        <begin position="130"/>
        <end position="144"/>
    </location>
</feature>
<proteinExistence type="predicted"/>